<evidence type="ECO:0008006" key="3">
    <source>
        <dbReference type="Google" id="ProtNLM"/>
    </source>
</evidence>
<organism evidence="1 2">
    <name type="scientific">Enterococcus hulanensis</name>
    <dbReference type="NCBI Taxonomy" id="2559929"/>
    <lineage>
        <taxon>Bacteria</taxon>
        <taxon>Bacillati</taxon>
        <taxon>Bacillota</taxon>
        <taxon>Bacilli</taxon>
        <taxon>Lactobacillales</taxon>
        <taxon>Enterococcaceae</taxon>
        <taxon>Enterococcus</taxon>
    </lineage>
</organism>
<dbReference type="EMBL" id="JARPYI010000016">
    <property type="protein sequence ID" value="MDT2602120.1"/>
    <property type="molecule type" value="Genomic_DNA"/>
</dbReference>
<evidence type="ECO:0000313" key="2">
    <source>
        <dbReference type="Proteomes" id="UP001252875"/>
    </source>
</evidence>
<sequence>MFTYDKDDEMYVAEIEGLTFCCEEIQNGSEATVKKLVEAYQNRFSNIVSFMLPELEEFYGDLTIDEVVKNLGKATINLDNNQVAYAEQTLDNTHIFCYEFDDNFNELYYFSIDG</sequence>
<keyword evidence="2" id="KW-1185">Reference proteome</keyword>
<gene>
    <name evidence="1" type="ORF">P7D85_20370</name>
</gene>
<accession>A0ABU3F4P7</accession>
<evidence type="ECO:0000313" key="1">
    <source>
        <dbReference type="EMBL" id="MDT2602120.1"/>
    </source>
</evidence>
<dbReference type="RefSeq" id="WP_221675889.1">
    <property type="nucleotide sequence ID" value="NZ_JARPYF010000001.1"/>
</dbReference>
<comment type="caution">
    <text evidence="1">The sequence shown here is derived from an EMBL/GenBank/DDBJ whole genome shotgun (WGS) entry which is preliminary data.</text>
</comment>
<reference evidence="1 2" key="1">
    <citation type="submission" date="2023-03" db="EMBL/GenBank/DDBJ databases">
        <authorList>
            <person name="Shen W."/>
            <person name="Cai J."/>
        </authorList>
    </citation>
    <scope>NUCLEOTIDE SEQUENCE [LARGE SCALE GENOMIC DNA]</scope>
    <source>
        <strain evidence="1 2">D6-4</strain>
    </source>
</reference>
<proteinExistence type="predicted"/>
<protein>
    <recommendedName>
        <fullName evidence="3">DUF2004 domain-containing protein</fullName>
    </recommendedName>
</protein>
<name>A0ABU3F4P7_9ENTE</name>
<dbReference type="Proteomes" id="UP001252875">
    <property type="component" value="Unassembled WGS sequence"/>
</dbReference>